<dbReference type="Pfam" id="PF25752">
    <property type="entry name" value="DUF1619_N"/>
    <property type="match status" value="1"/>
</dbReference>
<evidence type="ECO:0000259" key="11">
    <source>
        <dbReference type="Pfam" id="PF07773"/>
    </source>
</evidence>
<evidence type="ECO:0000313" key="13">
    <source>
        <dbReference type="EMBL" id="EDW03016.1"/>
    </source>
</evidence>
<dbReference type="InterPro" id="IPR011677">
    <property type="entry name" value="TCTN1-3_dom"/>
</dbReference>
<proteinExistence type="inferred from homology"/>
<sequence length="801" mass="89694">MAEVHIIGQILKAVDFEEPHLFCKWSLQSGNIWRLVQGELQGQTPISSHRLHNSADFAQPLDVHLCTAGIQGWPRLLVEVYAVNFLQQCWPVGYGVAHVPASPGHHRVEINTWKIAPNTWWQSIKERFGGGGVALHKTDTLYSGVDRALLCLYLSLLSVPMHQCIKIGISHNYNISTTTTTAAAITTTTEIPGTTVVLDPISTDSPLPETASTTTQIFPPRKTQKPPLTTTTAAPTTKTVATVATAETQPLNATESPKTLPPLKIKSFNYCACDLHSDVCELNCCCDRDCPPEALLVFSCAQPATEEQLRRRLEDFQYNHGLSTCQLNDGWLCVFRSNSKPPKIKAQSNNFDAEQYKKWPELLVAYESQLPLATQFTAHYKYGEALQLWQPDSKTVSYFELPIGYESASCQLKRTLLHLQPMHSSCLMSDASQLQLNLWTLLNLTNSHQLLSKPRELDDQDLQGINIQVCQQLLLKPKELCLEANETEVDILVDSIELQLLHNYTHILAAKLLLREANQQDENEEIWLTYQLSFESINAIKAKPSSGPLGYVQGAPILVTTLQTQNNSKTLLSYFQGNASEDQQQQHWLTPCSPHNSAARHAVAFGVDLARQCQLSELSPVQPQLGNHTDYCQHLQSHIWAKLLPNNCTRLEDIGQVYISQLGRPQLNKWLPLQLSYADGGQQLPPILGFYDEQLQSLSCRNMLLSVSYEFYVADQTWLEAGQVPHQSVLQHVRLVVGQRHDLEFDAGEQQVELPLAVSVRFFKSQDKRLNGSHIAIATNSGLIFIMFLFSLMADKSLHLS</sequence>
<evidence type="ECO:0000313" key="14">
    <source>
        <dbReference type="Proteomes" id="UP000001070"/>
    </source>
</evidence>
<evidence type="ECO:0000256" key="10">
    <source>
        <dbReference type="SAM" id="Phobius"/>
    </source>
</evidence>
<dbReference type="InterPro" id="IPR040354">
    <property type="entry name" value="TCTN1-3"/>
</dbReference>
<dbReference type="PROSITE" id="PS51381">
    <property type="entry name" value="C2_B9"/>
    <property type="match status" value="1"/>
</dbReference>
<name>B4JBT1_DROGR</name>
<dbReference type="OMA" id="DFQYNHG"/>
<dbReference type="FunCoup" id="B4JBT1">
    <property type="interactions" value="58"/>
</dbReference>
<gene>
    <name evidence="13" type="primary">Dgri\GH11009</name>
    <name evidence="13" type="ORF">Dgri_GH11009</name>
</gene>
<dbReference type="InterPro" id="IPR010796">
    <property type="entry name" value="C2_B9-type_dom"/>
</dbReference>
<keyword evidence="10" id="KW-0812">Transmembrane</keyword>
<dbReference type="InterPro" id="IPR057724">
    <property type="entry name" value="TCTN1-3_N"/>
</dbReference>
<evidence type="ECO:0000256" key="3">
    <source>
        <dbReference type="ARBA" id="ARBA00022490"/>
    </source>
</evidence>
<keyword evidence="3" id="KW-0963">Cytoplasm</keyword>
<dbReference type="GO" id="GO:1905349">
    <property type="term" value="P:ciliary transition zone assembly"/>
    <property type="evidence" value="ECO:0007669"/>
    <property type="project" value="EnsemblMetazoa"/>
</dbReference>
<dbReference type="GO" id="GO:0035869">
    <property type="term" value="C:ciliary transition zone"/>
    <property type="evidence" value="ECO:0007669"/>
    <property type="project" value="EnsemblMetazoa"/>
</dbReference>
<dbReference type="PANTHER" id="PTHR14611:SF2">
    <property type="entry name" value="TECTONIC"/>
    <property type="match status" value="1"/>
</dbReference>
<evidence type="ECO:0000256" key="5">
    <source>
        <dbReference type="ARBA" id="ARBA00022794"/>
    </source>
</evidence>
<feature type="compositionally biased region" description="Low complexity" evidence="9">
    <location>
        <begin position="219"/>
        <end position="232"/>
    </location>
</feature>
<evidence type="ECO:0000259" key="12">
    <source>
        <dbReference type="Pfam" id="PF25752"/>
    </source>
</evidence>
<evidence type="ECO:0000256" key="8">
    <source>
        <dbReference type="ARBA" id="ARBA00023273"/>
    </source>
</evidence>
<dbReference type="Proteomes" id="UP000001070">
    <property type="component" value="Unassembled WGS sequence"/>
</dbReference>
<dbReference type="InParanoid" id="B4JBT1"/>
<feature type="domain" description="Tectonic-1-3 N-terminal" evidence="12">
    <location>
        <begin position="247"/>
        <end position="344"/>
    </location>
</feature>
<feature type="region of interest" description="Disordered" evidence="9">
    <location>
        <begin position="203"/>
        <end position="232"/>
    </location>
</feature>
<feature type="domain" description="Tectonic-1-3" evidence="11">
    <location>
        <begin position="378"/>
        <end position="534"/>
    </location>
</feature>
<evidence type="ECO:0000256" key="2">
    <source>
        <dbReference type="ARBA" id="ARBA00007633"/>
    </source>
</evidence>
<keyword evidence="10" id="KW-0472">Membrane</keyword>
<dbReference type="eggNOG" id="KOG4028">
    <property type="taxonomic scope" value="Eukaryota"/>
</dbReference>
<accession>B4JBT1</accession>
<dbReference type="OrthoDB" id="2104337at2759"/>
<dbReference type="EMBL" id="CH916368">
    <property type="protein sequence ID" value="EDW03016.1"/>
    <property type="molecule type" value="Genomic_DNA"/>
</dbReference>
<evidence type="ECO:0000256" key="1">
    <source>
        <dbReference type="ARBA" id="ARBA00004120"/>
    </source>
</evidence>
<feature type="transmembrane region" description="Helical" evidence="10">
    <location>
        <begin position="775"/>
        <end position="794"/>
    </location>
</feature>
<keyword evidence="4" id="KW-0732">Signal</keyword>
<evidence type="ECO:0000256" key="7">
    <source>
        <dbReference type="ARBA" id="ARBA00023212"/>
    </source>
</evidence>
<evidence type="ECO:0000256" key="9">
    <source>
        <dbReference type="SAM" id="MobiDB-lite"/>
    </source>
</evidence>
<keyword evidence="6" id="KW-0325">Glycoprotein</keyword>
<dbReference type="PhylomeDB" id="B4JBT1"/>
<keyword evidence="10" id="KW-1133">Transmembrane helix</keyword>
<feature type="compositionally biased region" description="Polar residues" evidence="9">
    <location>
        <begin position="203"/>
        <end position="217"/>
    </location>
</feature>
<comment type="subcellular location">
    <subcellularLocation>
        <location evidence="1">Cytoplasm</location>
        <location evidence="1">Cytoskeleton</location>
        <location evidence="1">Cilium basal body</location>
    </subcellularLocation>
</comment>
<dbReference type="Pfam" id="PF07773">
    <property type="entry name" value="TCTN_DUF1619"/>
    <property type="match status" value="2"/>
</dbReference>
<keyword evidence="7" id="KW-0206">Cytoskeleton</keyword>
<protein>
    <submittedName>
        <fullName evidence="13">GH11009</fullName>
    </submittedName>
</protein>
<dbReference type="AlphaFoldDB" id="B4JBT1"/>
<keyword evidence="14" id="KW-1185">Reference proteome</keyword>
<dbReference type="PANTHER" id="PTHR14611">
    <property type="entry name" value="TECTONIC FAMILY MEMBER"/>
    <property type="match status" value="1"/>
</dbReference>
<dbReference type="GO" id="GO:0007288">
    <property type="term" value="P:sperm axoneme assembly"/>
    <property type="evidence" value="ECO:0007669"/>
    <property type="project" value="EnsemblMetazoa"/>
</dbReference>
<dbReference type="Pfam" id="PF07162">
    <property type="entry name" value="B9-C2"/>
    <property type="match status" value="1"/>
</dbReference>
<reference evidence="13 14" key="1">
    <citation type="journal article" date="2007" name="Nature">
        <title>Evolution of genes and genomes on the Drosophila phylogeny.</title>
        <authorList>
            <consortium name="Drosophila 12 Genomes Consortium"/>
            <person name="Clark A.G."/>
            <person name="Eisen M.B."/>
            <person name="Smith D.R."/>
            <person name="Bergman C.M."/>
            <person name="Oliver B."/>
            <person name="Markow T.A."/>
            <person name="Kaufman T.C."/>
            <person name="Kellis M."/>
            <person name="Gelbart W."/>
            <person name="Iyer V.N."/>
            <person name="Pollard D.A."/>
            <person name="Sackton T.B."/>
            <person name="Larracuente A.M."/>
            <person name="Singh N.D."/>
            <person name="Abad J.P."/>
            <person name="Abt D.N."/>
            <person name="Adryan B."/>
            <person name="Aguade M."/>
            <person name="Akashi H."/>
            <person name="Anderson W.W."/>
            <person name="Aquadro C.F."/>
            <person name="Ardell D.H."/>
            <person name="Arguello R."/>
            <person name="Artieri C.G."/>
            <person name="Barbash D.A."/>
            <person name="Barker D."/>
            <person name="Barsanti P."/>
            <person name="Batterham P."/>
            <person name="Batzoglou S."/>
            <person name="Begun D."/>
            <person name="Bhutkar A."/>
            <person name="Blanco E."/>
            <person name="Bosak S.A."/>
            <person name="Bradley R.K."/>
            <person name="Brand A.D."/>
            <person name="Brent M.R."/>
            <person name="Brooks A.N."/>
            <person name="Brown R.H."/>
            <person name="Butlin R.K."/>
            <person name="Caggese C."/>
            <person name="Calvi B.R."/>
            <person name="Bernardo de Carvalho A."/>
            <person name="Caspi A."/>
            <person name="Castrezana S."/>
            <person name="Celniker S.E."/>
            <person name="Chang J.L."/>
            <person name="Chapple C."/>
            <person name="Chatterji S."/>
            <person name="Chinwalla A."/>
            <person name="Civetta A."/>
            <person name="Clifton S.W."/>
            <person name="Comeron J.M."/>
            <person name="Costello J.C."/>
            <person name="Coyne J.A."/>
            <person name="Daub J."/>
            <person name="David R.G."/>
            <person name="Delcher A.L."/>
            <person name="Delehaunty K."/>
            <person name="Do C.B."/>
            <person name="Ebling H."/>
            <person name="Edwards K."/>
            <person name="Eickbush T."/>
            <person name="Evans J.D."/>
            <person name="Filipski A."/>
            <person name="Findeiss S."/>
            <person name="Freyhult E."/>
            <person name="Fulton L."/>
            <person name="Fulton R."/>
            <person name="Garcia A.C."/>
            <person name="Gardiner A."/>
            <person name="Garfield D.A."/>
            <person name="Garvin B.E."/>
            <person name="Gibson G."/>
            <person name="Gilbert D."/>
            <person name="Gnerre S."/>
            <person name="Godfrey J."/>
            <person name="Good R."/>
            <person name="Gotea V."/>
            <person name="Gravely B."/>
            <person name="Greenberg A.J."/>
            <person name="Griffiths-Jones S."/>
            <person name="Gross S."/>
            <person name="Guigo R."/>
            <person name="Gustafson E.A."/>
            <person name="Haerty W."/>
            <person name="Hahn M.W."/>
            <person name="Halligan D.L."/>
            <person name="Halpern A.L."/>
            <person name="Halter G.M."/>
            <person name="Han M.V."/>
            <person name="Heger A."/>
            <person name="Hillier L."/>
            <person name="Hinrichs A.S."/>
            <person name="Holmes I."/>
            <person name="Hoskins R.A."/>
            <person name="Hubisz M.J."/>
            <person name="Hultmark D."/>
            <person name="Huntley M.A."/>
            <person name="Jaffe D.B."/>
            <person name="Jagadeeshan S."/>
            <person name="Jeck W.R."/>
            <person name="Johnson J."/>
            <person name="Jones C.D."/>
            <person name="Jordan W.C."/>
            <person name="Karpen G.H."/>
            <person name="Kataoka E."/>
            <person name="Keightley P.D."/>
            <person name="Kheradpour P."/>
            <person name="Kirkness E.F."/>
            <person name="Koerich L.B."/>
            <person name="Kristiansen K."/>
            <person name="Kudrna D."/>
            <person name="Kulathinal R.J."/>
            <person name="Kumar S."/>
            <person name="Kwok R."/>
            <person name="Lander E."/>
            <person name="Langley C.H."/>
            <person name="Lapoint R."/>
            <person name="Lazzaro B.P."/>
            <person name="Lee S.J."/>
            <person name="Levesque L."/>
            <person name="Li R."/>
            <person name="Lin C.F."/>
            <person name="Lin M.F."/>
            <person name="Lindblad-Toh K."/>
            <person name="Llopart A."/>
            <person name="Long M."/>
            <person name="Low L."/>
            <person name="Lozovsky E."/>
            <person name="Lu J."/>
            <person name="Luo M."/>
            <person name="Machado C.A."/>
            <person name="Makalowski W."/>
            <person name="Marzo M."/>
            <person name="Matsuda M."/>
            <person name="Matzkin L."/>
            <person name="McAllister B."/>
            <person name="McBride C.S."/>
            <person name="McKernan B."/>
            <person name="McKernan K."/>
            <person name="Mendez-Lago M."/>
            <person name="Minx P."/>
            <person name="Mollenhauer M.U."/>
            <person name="Montooth K."/>
            <person name="Mount S.M."/>
            <person name="Mu X."/>
            <person name="Myers E."/>
            <person name="Negre B."/>
            <person name="Newfeld S."/>
            <person name="Nielsen R."/>
            <person name="Noor M.A."/>
            <person name="O'Grady P."/>
            <person name="Pachter L."/>
            <person name="Papaceit M."/>
            <person name="Parisi M.J."/>
            <person name="Parisi M."/>
            <person name="Parts L."/>
            <person name="Pedersen J.S."/>
            <person name="Pesole G."/>
            <person name="Phillippy A.M."/>
            <person name="Ponting C.P."/>
            <person name="Pop M."/>
            <person name="Porcelli D."/>
            <person name="Powell J.R."/>
            <person name="Prohaska S."/>
            <person name="Pruitt K."/>
            <person name="Puig M."/>
            <person name="Quesneville H."/>
            <person name="Ram K.R."/>
            <person name="Rand D."/>
            <person name="Rasmussen M.D."/>
            <person name="Reed L.K."/>
            <person name="Reenan R."/>
            <person name="Reily A."/>
            <person name="Remington K.A."/>
            <person name="Rieger T.T."/>
            <person name="Ritchie M.G."/>
            <person name="Robin C."/>
            <person name="Rogers Y.H."/>
            <person name="Rohde C."/>
            <person name="Rozas J."/>
            <person name="Rubenfield M.J."/>
            <person name="Ruiz A."/>
            <person name="Russo S."/>
            <person name="Salzberg S.L."/>
            <person name="Sanchez-Gracia A."/>
            <person name="Saranga D.J."/>
            <person name="Sato H."/>
            <person name="Schaeffer S.W."/>
            <person name="Schatz M.C."/>
            <person name="Schlenke T."/>
            <person name="Schwartz R."/>
            <person name="Segarra C."/>
            <person name="Singh R.S."/>
            <person name="Sirot L."/>
            <person name="Sirota M."/>
            <person name="Sisneros N.B."/>
            <person name="Smith C.D."/>
            <person name="Smith T.F."/>
            <person name="Spieth J."/>
            <person name="Stage D.E."/>
            <person name="Stark A."/>
            <person name="Stephan W."/>
            <person name="Strausberg R.L."/>
            <person name="Strempel S."/>
            <person name="Sturgill D."/>
            <person name="Sutton G."/>
            <person name="Sutton G.G."/>
            <person name="Tao W."/>
            <person name="Teichmann S."/>
            <person name="Tobari Y.N."/>
            <person name="Tomimura Y."/>
            <person name="Tsolas J.M."/>
            <person name="Valente V.L."/>
            <person name="Venter E."/>
            <person name="Venter J.C."/>
            <person name="Vicario S."/>
            <person name="Vieira F.G."/>
            <person name="Vilella A.J."/>
            <person name="Villasante A."/>
            <person name="Walenz B."/>
            <person name="Wang J."/>
            <person name="Wasserman M."/>
            <person name="Watts T."/>
            <person name="Wilson D."/>
            <person name="Wilson R.K."/>
            <person name="Wing R.A."/>
            <person name="Wolfner M.F."/>
            <person name="Wong A."/>
            <person name="Wong G.K."/>
            <person name="Wu C.I."/>
            <person name="Wu G."/>
            <person name="Yamamoto D."/>
            <person name="Yang H.P."/>
            <person name="Yang S.P."/>
            <person name="Yorke J.A."/>
            <person name="Yoshida K."/>
            <person name="Zdobnov E."/>
            <person name="Zhang P."/>
            <person name="Zhang Y."/>
            <person name="Zimin A.V."/>
            <person name="Baldwin J."/>
            <person name="Abdouelleil A."/>
            <person name="Abdulkadir J."/>
            <person name="Abebe A."/>
            <person name="Abera B."/>
            <person name="Abreu J."/>
            <person name="Acer S.C."/>
            <person name="Aftuck L."/>
            <person name="Alexander A."/>
            <person name="An P."/>
            <person name="Anderson E."/>
            <person name="Anderson S."/>
            <person name="Arachi H."/>
            <person name="Azer M."/>
            <person name="Bachantsang P."/>
            <person name="Barry A."/>
            <person name="Bayul T."/>
            <person name="Berlin A."/>
            <person name="Bessette D."/>
            <person name="Bloom T."/>
            <person name="Blye J."/>
            <person name="Boguslavskiy L."/>
            <person name="Bonnet C."/>
            <person name="Boukhgalter B."/>
            <person name="Bourzgui I."/>
            <person name="Brown A."/>
            <person name="Cahill P."/>
            <person name="Channer S."/>
            <person name="Cheshatsang Y."/>
            <person name="Chuda L."/>
            <person name="Citroen M."/>
            <person name="Collymore A."/>
            <person name="Cooke P."/>
            <person name="Costello M."/>
            <person name="D'Aco K."/>
            <person name="Daza R."/>
            <person name="De Haan G."/>
            <person name="DeGray S."/>
            <person name="DeMaso C."/>
            <person name="Dhargay N."/>
            <person name="Dooley K."/>
            <person name="Dooley E."/>
            <person name="Doricent M."/>
            <person name="Dorje P."/>
            <person name="Dorjee K."/>
            <person name="Dupes A."/>
            <person name="Elong R."/>
            <person name="Falk J."/>
            <person name="Farina A."/>
            <person name="Faro S."/>
            <person name="Ferguson D."/>
            <person name="Fisher S."/>
            <person name="Foley C.D."/>
            <person name="Franke A."/>
            <person name="Friedrich D."/>
            <person name="Gadbois L."/>
            <person name="Gearin G."/>
            <person name="Gearin C.R."/>
            <person name="Giannoukos G."/>
            <person name="Goode T."/>
            <person name="Graham J."/>
            <person name="Grandbois E."/>
            <person name="Grewal S."/>
            <person name="Gyaltsen K."/>
            <person name="Hafez N."/>
            <person name="Hagos B."/>
            <person name="Hall J."/>
            <person name="Henson C."/>
            <person name="Hollinger A."/>
            <person name="Honan T."/>
            <person name="Huard M.D."/>
            <person name="Hughes L."/>
            <person name="Hurhula B."/>
            <person name="Husby M.E."/>
            <person name="Kamat A."/>
            <person name="Kanga B."/>
            <person name="Kashin S."/>
            <person name="Khazanovich D."/>
            <person name="Kisner P."/>
            <person name="Lance K."/>
            <person name="Lara M."/>
            <person name="Lee W."/>
            <person name="Lennon N."/>
            <person name="Letendre F."/>
            <person name="LeVine R."/>
            <person name="Lipovsky A."/>
            <person name="Liu X."/>
            <person name="Liu J."/>
            <person name="Liu S."/>
            <person name="Lokyitsang T."/>
            <person name="Lokyitsang Y."/>
            <person name="Lubonja R."/>
            <person name="Lui A."/>
            <person name="MacDonald P."/>
            <person name="Magnisalis V."/>
            <person name="Maru K."/>
            <person name="Matthews C."/>
            <person name="McCusker W."/>
            <person name="McDonough S."/>
            <person name="Mehta T."/>
            <person name="Meldrim J."/>
            <person name="Meneus L."/>
            <person name="Mihai O."/>
            <person name="Mihalev A."/>
            <person name="Mihova T."/>
            <person name="Mittelman R."/>
            <person name="Mlenga V."/>
            <person name="Montmayeur A."/>
            <person name="Mulrain L."/>
            <person name="Navidi A."/>
            <person name="Naylor J."/>
            <person name="Negash T."/>
            <person name="Nguyen T."/>
            <person name="Nguyen N."/>
            <person name="Nicol R."/>
            <person name="Norbu C."/>
            <person name="Norbu N."/>
            <person name="Novod N."/>
            <person name="O'Neill B."/>
            <person name="Osman S."/>
            <person name="Markiewicz E."/>
            <person name="Oyono O.L."/>
            <person name="Patti C."/>
            <person name="Phunkhang P."/>
            <person name="Pierre F."/>
            <person name="Priest M."/>
            <person name="Raghuraman S."/>
            <person name="Rege F."/>
            <person name="Reyes R."/>
            <person name="Rise C."/>
            <person name="Rogov P."/>
            <person name="Ross K."/>
            <person name="Ryan E."/>
            <person name="Settipalli S."/>
            <person name="Shea T."/>
            <person name="Sherpa N."/>
            <person name="Shi L."/>
            <person name="Shih D."/>
            <person name="Sparrow T."/>
            <person name="Spaulding J."/>
            <person name="Stalker J."/>
            <person name="Stange-Thomann N."/>
            <person name="Stavropoulos S."/>
            <person name="Stone C."/>
            <person name="Strader C."/>
            <person name="Tesfaye S."/>
            <person name="Thomson T."/>
            <person name="Thoulutsang Y."/>
            <person name="Thoulutsang D."/>
            <person name="Topham K."/>
            <person name="Topping I."/>
            <person name="Tsamla T."/>
            <person name="Vassiliev H."/>
            <person name="Vo A."/>
            <person name="Wangchuk T."/>
            <person name="Wangdi T."/>
            <person name="Weiand M."/>
            <person name="Wilkinson J."/>
            <person name="Wilson A."/>
            <person name="Yadav S."/>
            <person name="Young G."/>
            <person name="Yu Q."/>
            <person name="Zembek L."/>
            <person name="Zhong D."/>
            <person name="Zimmer A."/>
            <person name="Zwirko Z."/>
            <person name="Jaffe D.B."/>
            <person name="Alvarez P."/>
            <person name="Brockman W."/>
            <person name="Butler J."/>
            <person name="Chin C."/>
            <person name="Gnerre S."/>
            <person name="Grabherr M."/>
            <person name="Kleber M."/>
            <person name="Mauceli E."/>
            <person name="MacCallum I."/>
        </authorList>
    </citation>
    <scope>NUCLEOTIDE SEQUENCE [LARGE SCALE GENOMIC DNA]</scope>
    <source>
        <strain evidence="14">Tucson 15287-2541.00</strain>
    </source>
</reference>
<keyword evidence="5" id="KW-0970">Cilium biogenesis/degradation</keyword>
<organism evidence="14">
    <name type="scientific">Drosophila grimshawi</name>
    <name type="common">Hawaiian fruit fly</name>
    <name type="synonym">Idiomyia grimshawi</name>
    <dbReference type="NCBI Taxonomy" id="7222"/>
    <lineage>
        <taxon>Eukaryota</taxon>
        <taxon>Metazoa</taxon>
        <taxon>Ecdysozoa</taxon>
        <taxon>Arthropoda</taxon>
        <taxon>Hexapoda</taxon>
        <taxon>Insecta</taxon>
        <taxon>Pterygota</taxon>
        <taxon>Neoptera</taxon>
        <taxon>Endopterygota</taxon>
        <taxon>Diptera</taxon>
        <taxon>Brachycera</taxon>
        <taxon>Muscomorpha</taxon>
        <taxon>Ephydroidea</taxon>
        <taxon>Drosophilidae</taxon>
        <taxon>Drosophila</taxon>
        <taxon>Hawaiian Drosophila</taxon>
    </lineage>
</organism>
<dbReference type="HOGENOM" id="CLU_018942_0_0_1"/>
<evidence type="ECO:0000256" key="6">
    <source>
        <dbReference type="ARBA" id="ARBA00023180"/>
    </source>
</evidence>
<feature type="domain" description="Tectonic-1-3" evidence="11">
    <location>
        <begin position="547"/>
        <end position="740"/>
    </location>
</feature>
<keyword evidence="8" id="KW-0966">Cell projection</keyword>
<dbReference type="STRING" id="7222.B4JBT1"/>
<comment type="similarity">
    <text evidence="2">Belongs to the tectonic family.</text>
</comment>
<evidence type="ECO:0000256" key="4">
    <source>
        <dbReference type="ARBA" id="ARBA00022729"/>
    </source>
</evidence>